<dbReference type="InterPro" id="IPR001194">
    <property type="entry name" value="cDENN_dom"/>
</dbReference>
<dbReference type="EMBL" id="CANTFK010000020">
    <property type="protein sequence ID" value="CAI5704602.1"/>
    <property type="molecule type" value="Genomic_DNA"/>
</dbReference>
<feature type="region of interest" description="Disordered" evidence="1">
    <location>
        <begin position="1329"/>
        <end position="1349"/>
    </location>
</feature>
<dbReference type="InterPro" id="IPR005113">
    <property type="entry name" value="uDENN_dom"/>
</dbReference>
<feature type="compositionally biased region" description="Polar residues" evidence="1">
    <location>
        <begin position="1340"/>
        <end position="1349"/>
    </location>
</feature>
<dbReference type="PANTHER" id="PTHR15288">
    <property type="entry name" value="DENN DOMAIN-CONTAINING PROTEIN 2"/>
    <property type="match status" value="1"/>
</dbReference>
<feature type="region of interest" description="Disordered" evidence="1">
    <location>
        <begin position="683"/>
        <end position="706"/>
    </location>
</feature>
<dbReference type="PROSITE" id="PS50211">
    <property type="entry name" value="DENN"/>
    <property type="match status" value="1"/>
</dbReference>
<dbReference type="Proteomes" id="UP001159659">
    <property type="component" value="Unassembled WGS sequence"/>
</dbReference>
<dbReference type="PANTHER" id="PTHR15288:SF0">
    <property type="entry name" value="UDENN DOMAIN-CONTAINING PROTEIN"/>
    <property type="match status" value="1"/>
</dbReference>
<evidence type="ECO:0000259" key="2">
    <source>
        <dbReference type="PROSITE" id="PS50211"/>
    </source>
</evidence>
<feature type="compositionally biased region" description="Polar residues" evidence="1">
    <location>
        <begin position="1177"/>
        <end position="1190"/>
    </location>
</feature>
<comment type="caution">
    <text evidence="3">The sequence shown here is derived from an EMBL/GenBank/DDBJ whole genome shotgun (WGS) entry which is preliminary data.</text>
</comment>
<dbReference type="SMART" id="SM00800">
    <property type="entry name" value="uDENN"/>
    <property type="match status" value="1"/>
</dbReference>
<feature type="region of interest" description="Disordered" evidence="1">
    <location>
        <begin position="886"/>
        <end position="944"/>
    </location>
</feature>
<evidence type="ECO:0000313" key="4">
    <source>
        <dbReference type="Proteomes" id="UP001159659"/>
    </source>
</evidence>
<feature type="compositionally biased region" description="Acidic residues" evidence="1">
    <location>
        <begin position="892"/>
        <end position="906"/>
    </location>
</feature>
<evidence type="ECO:0000256" key="1">
    <source>
        <dbReference type="SAM" id="MobiDB-lite"/>
    </source>
</evidence>
<dbReference type="Pfam" id="PF03456">
    <property type="entry name" value="uDENN"/>
    <property type="match status" value="1"/>
</dbReference>
<proteinExistence type="predicted"/>
<dbReference type="InterPro" id="IPR051942">
    <property type="entry name" value="DENN_domain_containing_2"/>
</dbReference>
<dbReference type="Gene3D" id="3.40.50.11500">
    <property type="match status" value="1"/>
</dbReference>
<dbReference type="InterPro" id="IPR037516">
    <property type="entry name" value="Tripartite_DENN"/>
</dbReference>
<sequence length="1721" mass="194693">MCDSWEKSQDASGIRELEQLRVLAMYEFDPPLSNQELWTALRTFGNRTEDAYQYLKTSRRHEDSVTIPTSAVILNKSIATYEKEGEKRRLSALSVDNNGTPKKRHKDTNFALLNWENEENCDKETSLATEKDKEVLLTTVDCTKAQQLLLETVEDQVAARQVLRHSEWIHDFWKVLHVLPETEVAMHLNLTVDALTMWLKEAETQDVHDIQTRGTALVVEVAASLPRNVTDGQESIACSLKDQVLSASDEEIAGVVHANNNAANLSAIARANAAKHAIECLSSACKAYMDQLSQFSLSNETSCKEKAHAETALEAVNLKLVRLVDESTGDVTKAERALSDAKERKEARSLQIVQYVQKRHEELVTAGETNASASIQSVIEVWKQNDVEVQALWRYRSESERQVEKSVRALTVAQHALTFHKNLSMLFAKVRERREKTLLDTFKDLEEERASSKARAATALNNLIPMLTHALFNYYEFHSVQQSKAKKELEKQEKALAAHNEYFGDSAPIKKGDIERRIREFEGVTQSSMQMIMEIAEGQQQLWENKHAVLSESVRRVLICEFKALWLQLNGSMRDVVKKFVMAIEGSAGGVVAVESTEAQKAQQEAVSPAFVTTIDLDEQMFPAFTVPAFPNSHNEAVTPYRTAISAIAASNEDSHTSSSPITPKEFDSTSIAMTVSSTTLKPTKSNETMVASSLPQETSSESRKSRHKFAAGSVLYSKVNLGENCTQFVRGVVVKQLDNDMYLIQYDNGDKFSVRSSFLFTKDLMEQNQKAANVTMSHEDMEMEDLEHKSKYLMSSCCSEESGVWQEKLKQLQNELVLAQYEAQKWKEKYLVEKRRRQKTVRDFLDLVVRTDRKSNEVMDSNGVGGVAISPSLFSPDHTADLLSPTLSSFDFDDDSSEDDSEDIDVQTAETPPSLVERINQESEVNEDGDSGKLDSPDDQHELPLSSSIDLELRKRHSLMHHLNANAPYSRRINRSSTMDSALEAFGGLSQFMDGMNSGDNGQAQQQHLMNRMMYINASSRDLWQARVHRNKVHSVARSSMHLKHEHIFEHFFVTGMVLSDAERHYQPSDLTRYWKPKLLYDFPNNRLDDPPDDTVPDFCFPRGVPLLICTPDQATSIQGVAVSKWFTEFEPLQSHIEASETSGYTFRLTGAKGEVLYGFCIAIMREATAAGDTSGGSDSKSPRASWTPSCRDESSASPSSKGNRMAMTKKMAPMCYCFTSKFPFYRFHFALLRMIVENELEQHRLLSTATGIKTRKDEEFEIILRPRLDLAIEFTIFHEENPRMRESSRDLEKEGRSNLASISTKLNISLIDRRVVLSEDASVRVHRSEDSQLETRKQPSQLRKSLSTDDIGSYNVTNECIMDKPMVKSIDLDQSKEYERVKVGDILEAVDSIATASMSFEQTLKLLKRGNRPMRLRFRRSAMTEQASPPASKRLTHRQCLLTTSVDVLHRARRMKINDPGHWSTARFPTFDFSYQFPERHSDRWSIGVVLRLLTPDKVVEIMAYLLLEKQVVIMSDSPAKVSAICTALLLLLSPFHWQSTYIPLLPSGLLDFLHSPVPFLVGCHPLPETSQWSDVFFYDIDRDSIAVPAVMRHLGPSSMPNGVELCRLLQKAKERFCALRPSGKPWYELSDEQDMIITLTLQEAGIFLRDLGFDISSQDLAASISGGQSFYNSLQEEVAKEVRNSIYQDYLDKFTQTQLFCQYYESLLQPKPQEKSQT</sequence>
<feature type="compositionally biased region" description="Basic and acidic residues" evidence="1">
    <location>
        <begin position="931"/>
        <end position="943"/>
    </location>
</feature>
<feature type="domain" description="UDENN" evidence="2">
    <location>
        <begin position="1493"/>
        <end position="1717"/>
    </location>
</feature>
<dbReference type="Pfam" id="PF02141">
    <property type="entry name" value="DENN"/>
    <property type="match status" value="1"/>
</dbReference>
<accession>A0AAV0SSB9</accession>
<reference evidence="3" key="1">
    <citation type="submission" date="2022-12" db="EMBL/GenBank/DDBJ databases">
        <authorList>
            <person name="Webb A."/>
        </authorList>
    </citation>
    <scope>NUCLEOTIDE SEQUENCE</scope>
    <source>
        <strain evidence="3">Pf2</strain>
    </source>
</reference>
<evidence type="ECO:0000313" key="3">
    <source>
        <dbReference type="EMBL" id="CAI5704602.1"/>
    </source>
</evidence>
<feature type="compositionally biased region" description="Polar residues" evidence="1">
    <location>
        <begin position="683"/>
        <end position="700"/>
    </location>
</feature>
<feature type="compositionally biased region" description="Basic and acidic residues" evidence="1">
    <location>
        <begin position="1329"/>
        <end position="1339"/>
    </location>
</feature>
<protein>
    <recommendedName>
        <fullName evidence="2">UDENN domain-containing protein</fullName>
    </recommendedName>
</protein>
<dbReference type="InterPro" id="IPR043153">
    <property type="entry name" value="DENN_C"/>
</dbReference>
<name>A0AAV0SSB9_9STRA</name>
<organism evidence="3 4">
    <name type="scientific">Peronospora farinosa</name>
    <dbReference type="NCBI Taxonomy" id="134698"/>
    <lineage>
        <taxon>Eukaryota</taxon>
        <taxon>Sar</taxon>
        <taxon>Stramenopiles</taxon>
        <taxon>Oomycota</taxon>
        <taxon>Peronosporomycetes</taxon>
        <taxon>Peronosporales</taxon>
        <taxon>Peronosporaceae</taxon>
        <taxon>Peronospora</taxon>
    </lineage>
</organism>
<dbReference type="SMART" id="SM00799">
    <property type="entry name" value="DENN"/>
    <property type="match status" value="1"/>
</dbReference>
<dbReference type="Gene3D" id="3.30.450.200">
    <property type="match status" value="1"/>
</dbReference>
<feature type="region of interest" description="Disordered" evidence="1">
    <location>
        <begin position="1172"/>
        <end position="1206"/>
    </location>
</feature>
<gene>
    <name evidence="3" type="ORF">PFR002_LOCUS232</name>
</gene>